<gene>
    <name evidence="3" type="ORF">J5837_14205</name>
</gene>
<dbReference type="Gene3D" id="2.60.120.560">
    <property type="entry name" value="Exo-inulinase, domain 1"/>
    <property type="match status" value="1"/>
</dbReference>
<protein>
    <submittedName>
        <fullName evidence="3">DUF1080 domain-containing protein</fullName>
    </submittedName>
</protein>
<accession>A0A941AWG4</accession>
<feature type="signal peptide" evidence="1">
    <location>
        <begin position="1"/>
        <end position="20"/>
    </location>
</feature>
<sequence>MRCCLPALFALGLISAPGHAAENANSADALVGRWDIDLHTPSGDQPSWLEIRRSGHSTLVGQFVGTGGSARPISRVEFDGDAMHFAIPPQWEGGNGELDVRGRLRDGALAGTMTFPDGKQYAWNARRAPSLRRKAAPRWGKPLQLFNGKNLDGWHALAGKSQWTVENGVLRNLAAGANLVGERKFDDFKLHVELRLPKGSNSGVYLRGRHEVQIADTFGEPASDTLGAIYGFLAPSEDASLPPDQWQSLDITLVGRRVSVAVNGKTIICDREIPGITGGALDSDEGAPGPLYLQGDHGPVEFRNLILTPAL</sequence>
<dbReference type="GO" id="GO:0016787">
    <property type="term" value="F:hydrolase activity"/>
    <property type="evidence" value="ECO:0007669"/>
    <property type="project" value="InterPro"/>
</dbReference>
<dbReference type="Proteomes" id="UP000673447">
    <property type="component" value="Unassembled WGS sequence"/>
</dbReference>
<dbReference type="InterPro" id="IPR010496">
    <property type="entry name" value="AL/BT2_dom"/>
</dbReference>
<dbReference type="EMBL" id="JAGKTC010000003">
    <property type="protein sequence ID" value="MBP3985562.1"/>
    <property type="molecule type" value="Genomic_DNA"/>
</dbReference>
<keyword evidence="4" id="KW-1185">Reference proteome</keyword>
<organism evidence="3 4">
    <name type="scientific">Pseudoxanthomonas helianthi</name>
    <dbReference type="NCBI Taxonomy" id="1453541"/>
    <lineage>
        <taxon>Bacteria</taxon>
        <taxon>Pseudomonadati</taxon>
        <taxon>Pseudomonadota</taxon>
        <taxon>Gammaproteobacteria</taxon>
        <taxon>Lysobacterales</taxon>
        <taxon>Lysobacteraceae</taxon>
        <taxon>Pseudoxanthomonas</taxon>
    </lineage>
</organism>
<evidence type="ECO:0000256" key="1">
    <source>
        <dbReference type="SAM" id="SignalP"/>
    </source>
</evidence>
<evidence type="ECO:0000313" key="3">
    <source>
        <dbReference type="EMBL" id="MBP3985562.1"/>
    </source>
</evidence>
<feature type="domain" description="3-keto-alpha-glucoside-1,2-lyase/3-keto-2-hydroxy-glucal hydratase" evidence="2">
    <location>
        <begin position="144"/>
        <end position="305"/>
    </location>
</feature>
<evidence type="ECO:0000313" key="4">
    <source>
        <dbReference type="Proteomes" id="UP000673447"/>
    </source>
</evidence>
<reference evidence="3" key="1">
    <citation type="journal article" date="2016" name="Int. J. Syst. Evol. Microbiol.">
        <title>Pseudoxanthomonas helianthi sp. nov., isolated from roots of Jerusalem artichoke (Helianthus tuberosus).</title>
        <authorList>
            <person name="Kittiwongwattana C."/>
            <person name="Thawai C."/>
        </authorList>
    </citation>
    <scope>NUCLEOTIDE SEQUENCE</scope>
    <source>
        <strain evidence="3">110414</strain>
    </source>
</reference>
<feature type="chain" id="PRO_5037143586" evidence="1">
    <location>
        <begin position="21"/>
        <end position="311"/>
    </location>
</feature>
<comment type="caution">
    <text evidence="3">The sequence shown here is derived from an EMBL/GenBank/DDBJ whole genome shotgun (WGS) entry which is preliminary data.</text>
</comment>
<dbReference type="Pfam" id="PF06439">
    <property type="entry name" value="3keto-disac_hyd"/>
    <property type="match status" value="1"/>
</dbReference>
<reference evidence="3" key="2">
    <citation type="submission" date="2021-03" db="EMBL/GenBank/DDBJ databases">
        <authorList>
            <person name="Cao W."/>
        </authorList>
    </citation>
    <scope>NUCLEOTIDE SEQUENCE</scope>
    <source>
        <strain evidence="3">110414</strain>
    </source>
</reference>
<name>A0A941AWG4_9GAMM</name>
<dbReference type="RefSeq" id="WP_210537416.1">
    <property type="nucleotide sequence ID" value="NZ_JAGKTC010000003.1"/>
</dbReference>
<dbReference type="AlphaFoldDB" id="A0A941AWG4"/>
<proteinExistence type="predicted"/>
<evidence type="ECO:0000259" key="2">
    <source>
        <dbReference type="Pfam" id="PF06439"/>
    </source>
</evidence>
<keyword evidence="1" id="KW-0732">Signal</keyword>